<comment type="similarity">
    <text evidence="6">Belongs to the class I-like SAM-binding methyltransferase superfamily. C5-methyltransferase family.</text>
</comment>
<dbReference type="RefSeq" id="WP_187819804.1">
    <property type="nucleotide sequence ID" value="NZ_JACTVJ010000039.1"/>
</dbReference>
<dbReference type="EMBL" id="JACTVJ010000039">
    <property type="protein sequence ID" value="MBC9719403.1"/>
    <property type="molecule type" value="Genomic_DNA"/>
</dbReference>
<dbReference type="GO" id="GO:0008168">
    <property type="term" value="F:methyltransferase activity"/>
    <property type="evidence" value="ECO:0007669"/>
    <property type="project" value="UniProtKB-KW"/>
</dbReference>
<dbReference type="PROSITE" id="PS00094">
    <property type="entry name" value="C5_MTASE_1"/>
    <property type="match status" value="1"/>
</dbReference>
<proteinExistence type="inferred from homology"/>
<dbReference type="GO" id="GO:0032259">
    <property type="term" value="P:methylation"/>
    <property type="evidence" value="ECO:0007669"/>
    <property type="project" value="UniProtKB-KW"/>
</dbReference>
<evidence type="ECO:0000256" key="4">
    <source>
        <dbReference type="ARBA" id="ARBA00022691"/>
    </source>
</evidence>
<comment type="caution">
    <text evidence="8">The sequence shown here is derived from an EMBL/GenBank/DDBJ whole genome shotgun (WGS) entry which is preliminary data.</text>
</comment>
<dbReference type="PRINTS" id="PR00105">
    <property type="entry name" value="C5METTRFRASE"/>
</dbReference>
<evidence type="ECO:0000313" key="8">
    <source>
        <dbReference type="EMBL" id="MBC9719403.1"/>
    </source>
</evidence>
<keyword evidence="2 6" id="KW-0489">Methyltransferase</keyword>
<dbReference type="InterPro" id="IPR018117">
    <property type="entry name" value="C5_DNA_meth_AS"/>
</dbReference>
<keyword evidence="5" id="KW-0680">Restriction system</keyword>
<dbReference type="InterPro" id="IPR001525">
    <property type="entry name" value="C5_MeTfrase"/>
</dbReference>
<protein>
    <recommendedName>
        <fullName evidence="1">DNA (cytosine-5-)-methyltransferase</fullName>
        <ecNumber evidence="1">2.1.1.37</ecNumber>
    </recommendedName>
</protein>
<sequence>MASAEVAIGSLFSGVGELDLGVQSVLDGRVAWHCENDPRAASVLARHWPTTPNLGDIREGDFDRVEPVDVLTAGFPCQDLSLAGPRTGLSGPRSGLWQHTARAIRSLRPSLVVVENVPGLLSIRAGSGTGEDDEAGSLESCPTCLGEWTGQPRMRALGVVLSELAGFGYDAGWVCVRASDVGAPHRRFRVFLAAWPATDAPPRGRPPAAHPHGGRCRGRAGYQPQAKGRYEPAHRGQSPAHWWGGYLPAVRRWEHLTGQAAPRPTAPGTRRLSAEFVEWMMLPAGWVTGTPGLSRAAQLHLIGNSVVPQQAAHALDLLLTDWVPPHILPERRRDARAEGGAW</sequence>
<keyword evidence="9" id="KW-1185">Reference proteome</keyword>
<reference evidence="8 9" key="1">
    <citation type="submission" date="2020-08" db="EMBL/GenBank/DDBJ databases">
        <title>Genemic of Streptomyces polyaspartic.</title>
        <authorList>
            <person name="Liu W."/>
        </authorList>
    </citation>
    <scope>NUCLEOTIDE SEQUENCE [LARGE SCALE GENOMIC DNA]</scope>
    <source>
        <strain evidence="8 9">TRM66268-LWL</strain>
    </source>
</reference>
<dbReference type="PROSITE" id="PS51679">
    <property type="entry name" value="SAM_MT_C5"/>
    <property type="match status" value="1"/>
</dbReference>
<dbReference type="Proteomes" id="UP000642284">
    <property type="component" value="Unassembled WGS sequence"/>
</dbReference>
<evidence type="ECO:0000256" key="5">
    <source>
        <dbReference type="ARBA" id="ARBA00022747"/>
    </source>
</evidence>
<gene>
    <name evidence="8" type="ORF">H9Y04_43525</name>
</gene>
<dbReference type="EC" id="2.1.1.37" evidence="1"/>
<evidence type="ECO:0000256" key="6">
    <source>
        <dbReference type="PROSITE-ProRule" id="PRU01016"/>
    </source>
</evidence>
<keyword evidence="3 6" id="KW-0808">Transferase</keyword>
<dbReference type="Pfam" id="PF00145">
    <property type="entry name" value="DNA_methylase"/>
    <property type="match status" value="1"/>
</dbReference>
<dbReference type="PANTHER" id="PTHR10629:SF52">
    <property type="entry name" value="DNA (CYTOSINE-5)-METHYLTRANSFERASE 1"/>
    <property type="match status" value="1"/>
</dbReference>
<accession>A0ABR7SVI2</accession>
<dbReference type="SUPFAM" id="SSF53335">
    <property type="entry name" value="S-adenosyl-L-methionine-dependent methyltransferases"/>
    <property type="match status" value="1"/>
</dbReference>
<organism evidence="8 9">
    <name type="scientific">Streptomyces polyasparticus</name>
    <dbReference type="NCBI Taxonomy" id="2767826"/>
    <lineage>
        <taxon>Bacteria</taxon>
        <taxon>Bacillati</taxon>
        <taxon>Actinomycetota</taxon>
        <taxon>Actinomycetes</taxon>
        <taxon>Kitasatosporales</taxon>
        <taxon>Streptomycetaceae</taxon>
        <taxon>Streptomyces</taxon>
    </lineage>
</organism>
<feature type="region of interest" description="Disordered" evidence="7">
    <location>
        <begin position="201"/>
        <end position="237"/>
    </location>
</feature>
<dbReference type="InterPro" id="IPR029063">
    <property type="entry name" value="SAM-dependent_MTases_sf"/>
</dbReference>
<dbReference type="PANTHER" id="PTHR10629">
    <property type="entry name" value="CYTOSINE-SPECIFIC METHYLTRANSFERASE"/>
    <property type="match status" value="1"/>
</dbReference>
<dbReference type="InterPro" id="IPR050390">
    <property type="entry name" value="C5-Methyltransferase"/>
</dbReference>
<feature type="active site" evidence="6">
    <location>
        <position position="77"/>
    </location>
</feature>
<name>A0ABR7SVI2_9ACTN</name>
<evidence type="ECO:0000256" key="7">
    <source>
        <dbReference type="SAM" id="MobiDB-lite"/>
    </source>
</evidence>
<evidence type="ECO:0000256" key="3">
    <source>
        <dbReference type="ARBA" id="ARBA00022679"/>
    </source>
</evidence>
<evidence type="ECO:0000256" key="2">
    <source>
        <dbReference type="ARBA" id="ARBA00022603"/>
    </source>
</evidence>
<evidence type="ECO:0000256" key="1">
    <source>
        <dbReference type="ARBA" id="ARBA00011975"/>
    </source>
</evidence>
<evidence type="ECO:0000313" key="9">
    <source>
        <dbReference type="Proteomes" id="UP000642284"/>
    </source>
</evidence>
<keyword evidence="4 6" id="KW-0949">S-adenosyl-L-methionine</keyword>
<dbReference type="Gene3D" id="3.40.50.150">
    <property type="entry name" value="Vaccinia Virus protein VP39"/>
    <property type="match status" value="1"/>
</dbReference>